<keyword evidence="3" id="KW-0687">Ribonucleoprotein</keyword>
<dbReference type="Proteomes" id="UP000224006">
    <property type="component" value="Chromosome III"/>
</dbReference>
<dbReference type="KEGG" id="bbes:BESB_044890"/>
<comment type="similarity">
    <text evidence="1">Belongs to the bacterial ribosomal protein bS16 family.</text>
</comment>
<dbReference type="InterPro" id="IPR000307">
    <property type="entry name" value="Ribosomal_bS16"/>
</dbReference>
<dbReference type="VEuPathDB" id="ToxoDB:BESB_044890"/>
<dbReference type="STRING" id="94643.A0A2A9MKY7"/>
<dbReference type="Pfam" id="PF00886">
    <property type="entry name" value="Ribosomal_S16"/>
    <property type="match status" value="1"/>
</dbReference>
<dbReference type="NCBIfam" id="TIGR00002">
    <property type="entry name" value="S16"/>
    <property type="match status" value="1"/>
</dbReference>
<dbReference type="PANTHER" id="PTHR12919:SF20">
    <property type="entry name" value="SMALL RIBOSOMAL SUBUNIT PROTEIN BS16M"/>
    <property type="match status" value="1"/>
</dbReference>
<feature type="compositionally biased region" description="Basic and acidic residues" evidence="4">
    <location>
        <begin position="155"/>
        <end position="171"/>
    </location>
</feature>
<gene>
    <name evidence="5" type="ORF">BESB_044890</name>
</gene>
<name>A0A2A9MKY7_BESBE</name>
<proteinExistence type="inferred from homology"/>
<dbReference type="SUPFAM" id="SSF54565">
    <property type="entry name" value="Ribosomal protein S16"/>
    <property type="match status" value="1"/>
</dbReference>
<dbReference type="GO" id="GO:0003735">
    <property type="term" value="F:structural constituent of ribosome"/>
    <property type="evidence" value="ECO:0007669"/>
    <property type="project" value="InterPro"/>
</dbReference>
<dbReference type="HAMAP" id="MF_00385">
    <property type="entry name" value="Ribosomal_bS16"/>
    <property type="match status" value="1"/>
</dbReference>
<dbReference type="Gene3D" id="3.30.1320.10">
    <property type="match status" value="1"/>
</dbReference>
<accession>A0A2A9MKY7</accession>
<dbReference type="RefSeq" id="XP_029220306.1">
    <property type="nucleotide sequence ID" value="XM_029362940.1"/>
</dbReference>
<evidence type="ECO:0000256" key="4">
    <source>
        <dbReference type="SAM" id="MobiDB-lite"/>
    </source>
</evidence>
<dbReference type="GO" id="GO:0015935">
    <property type="term" value="C:small ribosomal subunit"/>
    <property type="evidence" value="ECO:0007669"/>
    <property type="project" value="TreeGrafter"/>
</dbReference>
<keyword evidence="6" id="KW-1185">Reference proteome</keyword>
<protein>
    <submittedName>
        <fullName evidence="5">Putative 30S ribosomal protein S16</fullName>
    </submittedName>
</protein>
<dbReference type="PANTHER" id="PTHR12919">
    <property type="entry name" value="30S RIBOSOMAL PROTEIN S16"/>
    <property type="match status" value="1"/>
</dbReference>
<comment type="caution">
    <text evidence="5">The sequence shown here is derived from an EMBL/GenBank/DDBJ whole genome shotgun (WGS) entry which is preliminary data.</text>
</comment>
<dbReference type="OrthoDB" id="407221at2759"/>
<reference evidence="5 6" key="1">
    <citation type="submission" date="2017-09" db="EMBL/GenBank/DDBJ databases">
        <title>Genome sequencing of Besnoitia besnoiti strain Bb-Ger1.</title>
        <authorList>
            <person name="Schares G."/>
            <person name="Venepally P."/>
            <person name="Lorenzi H.A."/>
        </authorList>
    </citation>
    <scope>NUCLEOTIDE SEQUENCE [LARGE SCALE GENOMIC DNA]</scope>
    <source>
        <strain evidence="5 6">Bb-Ger1</strain>
    </source>
</reference>
<dbReference type="GO" id="GO:0005739">
    <property type="term" value="C:mitochondrion"/>
    <property type="evidence" value="ECO:0007669"/>
    <property type="project" value="GOC"/>
</dbReference>
<evidence type="ECO:0000313" key="6">
    <source>
        <dbReference type="Proteomes" id="UP000224006"/>
    </source>
</evidence>
<dbReference type="EMBL" id="NWUJ01000003">
    <property type="protein sequence ID" value="PFH36297.1"/>
    <property type="molecule type" value="Genomic_DNA"/>
</dbReference>
<dbReference type="GeneID" id="40309419"/>
<organism evidence="5 6">
    <name type="scientific">Besnoitia besnoiti</name>
    <name type="common">Apicomplexan protozoan</name>
    <dbReference type="NCBI Taxonomy" id="94643"/>
    <lineage>
        <taxon>Eukaryota</taxon>
        <taxon>Sar</taxon>
        <taxon>Alveolata</taxon>
        <taxon>Apicomplexa</taxon>
        <taxon>Conoidasida</taxon>
        <taxon>Coccidia</taxon>
        <taxon>Eucoccidiorida</taxon>
        <taxon>Eimeriorina</taxon>
        <taxon>Sarcocystidae</taxon>
        <taxon>Besnoitia</taxon>
    </lineage>
</organism>
<feature type="region of interest" description="Disordered" evidence="4">
    <location>
        <begin position="144"/>
        <end position="171"/>
    </location>
</feature>
<dbReference type="InterPro" id="IPR023803">
    <property type="entry name" value="Ribosomal_bS16_dom_sf"/>
</dbReference>
<sequence length="171" mass="19588">MVRHMFLPFYSKERGPPRIRMQVMGVKGKRFYKIVAANQRDPRDGKHMEVLGSYVPCTPSGVEELRLRFSRIKFWLAAGAAFNPKMASLLGNAGLVPVPPPMFGWRTKARYSLLESVMQQQEKMREKQLREYFKVAEPVVYQRAADAEDGEEDAGEKGAAAEKERVRKILR</sequence>
<dbReference type="AlphaFoldDB" id="A0A2A9MKY7"/>
<evidence type="ECO:0000256" key="3">
    <source>
        <dbReference type="ARBA" id="ARBA00023274"/>
    </source>
</evidence>
<evidence type="ECO:0000256" key="2">
    <source>
        <dbReference type="ARBA" id="ARBA00022980"/>
    </source>
</evidence>
<evidence type="ECO:0000313" key="5">
    <source>
        <dbReference type="EMBL" id="PFH36297.1"/>
    </source>
</evidence>
<keyword evidence="2 5" id="KW-0689">Ribosomal protein</keyword>
<evidence type="ECO:0000256" key="1">
    <source>
        <dbReference type="ARBA" id="ARBA00006668"/>
    </source>
</evidence>
<dbReference type="GO" id="GO:0032543">
    <property type="term" value="P:mitochondrial translation"/>
    <property type="evidence" value="ECO:0007669"/>
    <property type="project" value="TreeGrafter"/>
</dbReference>